<reference evidence="3" key="1">
    <citation type="submission" date="2023-03" db="EMBL/GenBank/DDBJ databases">
        <title>Complete genome of Cladonia borealis.</title>
        <authorList>
            <person name="Park H."/>
        </authorList>
    </citation>
    <scope>NUCLEOTIDE SEQUENCE</scope>
    <source>
        <strain evidence="3">ANT050790</strain>
    </source>
</reference>
<proteinExistence type="predicted"/>
<organism evidence="3 4">
    <name type="scientific">Cladonia borealis</name>
    <dbReference type="NCBI Taxonomy" id="184061"/>
    <lineage>
        <taxon>Eukaryota</taxon>
        <taxon>Fungi</taxon>
        <taxon>Dikarya</taxon>
        <taxon>Ascomycota</taxon>
        <taxon>Pezizomycotina</taxon>
        <taxon>Lecanoromycetes</taxon>
        <taxon>OSLEUM clade</taxon>
        <taxon>Lecanoromycetidae</taxon>
        <taxon>Lecanorales</taxon>
        <taxon>Lecanorineae</taxon>
        <taxon>Cladoniaceae</taxon>
        <taxon>Cladonia</taxon>
    </lineage>
</organism>
<feature type="domain" description="HNH nuclease" evidence="2">
    <location>
        <begin position="6"/>
        <end position="70"/>
    </location>
</feature>
<feature type="region of interest" description="Disordered" evidence="1">
    <location>
        <begin position="240"/>
        <end position="263"/>
    </location>
</feature>
<gene>
    <name evidence="3" type="ORF">JMJ35_009708</name>
</gene>
<keyword evidence="4" id="KW-1185">Reference proteome</keyword>
<evidence type="ECO:0000313" key="4">
    <source>
        <dbReference type="Proteomes" id="UP001166286"/>
    </source>
</evidence>
<evidence type="ECO:0000259" key="2">
    <source>
        <dbReference type="Pfam" id="PF13391"/>
    </source>
</evidence>
<protein>
    <recommendedName>
        <fullName evidence="2">HNH nuclease domain-containing protein</fullName>
    </recommendedName>
</protein>
<evidence type="ECO:0000256" key="1">
    <source>
        <dbReference type="SAM" id="MobiDB-lite"/>
    </source>
</evidence>
<dbReference type="InterPro" id="IPR003615">
    <property type="entry name" value="HNH_nuc"/>
</dbReference>
<dbReference type="EMBL" id="JAFEKC020000022">
    <property type="protein sequence ID" value="KAK0507819.1"/>
    <property type="molecule type" value="Genomic_DNA"/>
</dbReference>
<name>A0AA39QSX9_9LECA</name>
<evidence type="ECO:0000313" key="3">
    <source>
        <dbReference type="EMBL" id="KAK0507819.1"/>
    </source>
</evidence>
<dbReference type="Pfam" id="PF13391">
    <property type="entry name" value="HNH_2"/>
    <property type="match status" value="1"/>
</dbReference>
<sequence>MVEHWCPIAGSWVHEDVIRAAHIFPYSAGQTAMDELFGRDADDREELFEAQNGMMMSSDAEKRIANGCIVLVPDVPNDATAIVYDEWTKAKIKNYKLRDLRPTDKCMRIALPGSRINKEHGADRKHWHELDGQKVTFRSDFRPRARYLYWQFAVSLLRKALQTQHRENNPLTEEFCKQFWGTRGRWIKQKHLLGFKEYLGHAVELENLMEAAIEPDSEEDKGPDAGGVIVACNQLREVRQRTSKGWKDDEEVDSDDDNDEMDITNKDFLEAPFFSYLK</sequence>
<dbReference type="AlphaFoldDB" id="A0AA39QSX9"/>
<comment type="caution">
    <text evidence="3">The sequence shown here is derived from an EMBL/GenBank/DDBJ whole genome shotgun (WGS) entry which is preliminary data.</text>
</comment>
<feature type="compositionally biased region" description="Acidic residues" evidence="1">
    <location>
        <begin position="248"/>
        <end position="262"/>
    </location>
</feature>
<dbReference type="Proteomes" id="UP001166286">
    <property type="component" value="Unassembled WGS sequence"/>
</dbReference>
<accession>A0AA39QSX9</accession>